<dbReference type="InterPro" id="IPR030191">
    <property type="entry name" value="CodB"/>
</dbReference>
<comment type="subcellular location">
    <subcellularLocation>
        <location evidence="1">Membrane</location>
        <topology evidence="1">Multi-pass membrane protein</topology>
    </subcellularLocation>
</comment>
<feature type="transmembrane region" description="Helical" evidence="8">
    <location>
        <begin position="403"/>
        <end position="426"/>
    </location>
</feature>
<evidence type="ECO:0000256" key="1">
    <source>
        <dbReference type="ARBA" id="ARBA00004141"/>
    </source>
</evidence>
<evidence type="ECO:0000256" key="4">
    <source>
        <dbReference type="ARBA" id="ARBA00022692"/>
    </source>
</evidence>
<feature type="transmembrane region" description="Helical" evidence="8">
    <location>
        <begin position="125"/>
        <end position="151"/>
    </location>
</feature>
<dbReference type="InterPro" id="IPR001248">
    <property type="entry name" value="Pur-cyt_permease"/>
</dbReference>
<evidence type="ECO:0000313" key="9">
    <source>
        <dbReference type="EMBL" id="OFI35474.1"/>
    </source>
</evidence>
<accession>A0A1E8FHU2</accession>
<evidence type="ECO:0000256" key="3">
    <source>
        <dbReference type="ARBA" id="ARBA00022448"/>
    </source>
</evidence>
<keyword evidence="3 7" id="KW-0813">Transport</keyword>
<dbReference type="Gene3D" id="1.10.4160.10">
    <property type="entry name" value="Hydantoin permease"/>
    <property type="match status" value="1"/>
</dbReference>
<dbReference type="EMBL" id="MJIC01000009">
    <property type="protein sequence ID" value="OFI35474.1"/>
    <property type="molecule type" value="Genomic_DNA"/>
</dbReference>
<feature type="transmembrane region" description="Helical" evidence="8">
    <location>
        <begin position="375"/>
        <end position="397"/>
    </location>
</feature>
<evidence type="ECO:0000256" key="8">
    <source>
        <dbReference type="SAM" id="Phobius"/>
    </source>
</evidence>
<dbReference type="GO" id="GO:0005886">
    <property type="term" value="C:plasma membrane"/>
    <property type="evidence" value="ECO:0007669"/>
    <property type="project" value="TreeGrafter"/>
</dbReference>
<feature type="transmembrane region" description="Helical" evidence="8">
    <location>
        <begin position="231"/>
        <end position="257"/>
    </location>
</feature>
<evidence type="ECO:0000256" key="2">
    <source>
        <dbReference type="ARBA" id="ARBA00008974"/>
    </source>
</evidence>
<proteinExistence type="inferred from homology"/>
<dbReference type="InterPro" id="IPR026030">
    <property type="entry name" value="Pur-cyt_permease_Fcy2/21/22"/>
</dbReference>
<name>A0A1E8FHU2_9ALTE</name>
<keyword evidence="6 7" id="KW-0472">Membrane</keyword>
<dbReference type="Pfam" id="PF02133">
    <property type="entry name" value="Transp_cyt_pur"/>
    <property type="match status" value="1"/>
</dbReference>
<evidence type="ECO:0000256" key="6">
    <source>
        <dbReference type="ARBA" id="ARBA00023136"/>
    </source>
</evidence>
<comment type="similarity">
    <text evidence="2 7">Belongs to the purine-cytosine permease (2.A.39) family.</text>
</comment>
<dbReference type="PANTHER" id="PTHR30569:SF0">
    <property type="entry name" value="CYTOSINE PERMEASE"/>
    <property type="match status" value="1"/>
</dbReference>
<dbReference type="RefSeq" id="WP_070175218.1">
    <property type="nucleotide sequence ID" value="NZ_BMJR01000006.1"/>
</dbReference>
<feature type="transmembrane region" description="Helical" evidence="8">
    <location>
        <begin position="52"/>
        <end position="75"/>
    </location>
</feature>
<dbReference type="PIRSF" id="PIRSF002744">
    <property type="entry name" value="Pur-cyt_permease"/>
    <property type="match status" value="1"/>
</dbReference>
<reference evidence="9 10" key="1">
    <citation type="submission" date="2016-09" db="EMBL/GenBank/DDBJ databases">
        <title>Alteromonas lipolytica, a new species isolated from sea water.</title>
        <authorList>
            <person name="Wu Y.-H."/>
            <person name="Cheng H."/>
            <person name="Xu X.-W."/>
        </authorList>
    </citation>
    <scope>NUCLEOTIDE SEQUENCE [LARGE SCALE GENOMIC DNA]</scope>
    <source>
        <strain evidence="9 10">JW12</strain>
    </source>
</reference>
<dbReference type="AlphaFoldDB" id="A0A1E8FHU2"/>
<comment type="caution">
    <text evidence="9">The sequence shown here is derived from an EMBL/GenBank/DDBJ whole genome shotgun (WGS) entry which is preliminary data.</text>
</comment>
<evidence type="ECO:0000256" key="5">
    <source>
        <dbReference type="ARBA" id="ARBA00022989"/>
    </source>
</evidence>
<sequence length="442" mass="47315">MSGNVSAETTKPIPASEQKMGLWGTLFLWTAASLVTPSLMTGQMFIPDIAPLTAIVIVVCASLVGTVALSAMAIIGTRTRLPTFVVARATFGTSGAKLFAVMNIIILAGWGIIQGYLGGLALHKFLLATTGIDNVVAAIIITQGLVMIITLMGHTGIQKVETVASILMLVLVLSVIYKLLAEHGYTELQNLPLSDTPSLTYAIVFDLVLASAFSWMALPCDYNRYCRSVNVSAWGIGCGYLLGTVIAMTLGILVGSFTLLAGQPSSYDPAELLSGNYAVIASAVLFVSVLSTNLFNLYSMSMSALSLGKSVRFVYVTLGFGLFCLAGSLLQELVMAGFFDWILFVGAAMIPSFAIILTDYYWVKKSTWSATAQQANGAFNVPAIITYIIGAVFSLYFTYVTPLAFGATALTFLVTALTYPVLIRLWHQLRSTQRNATEETPL</sequence>
<gene>
    <name evidence="9" type="ORF">BFC17_11955</name>
</gene>
<evidence type="ECO:0008006" key="11">
    <source>
        <dbReference type="Google" id="ProtNLM"/>
    </source>
</evidence>
<feature type="transmembrane region" description="Helical" evidence="8">
    <location>
        <begin position="96"/>
        <end position="113"/>
    </location>
</feature>
<feature type="transmembrane region" description="Helical" evidence="8">
    <location>
        <begin position="163"/>
        <end position="180"/>
    </location>
</feature>
<feature type="transmembrane region" description="Helical" evidence="8">
    <location>
        <begin position="341"/>
        <end position="363"/>
    </location>
</feature>
<evidence type="ECO:0000313" key="10">
    <source>
        <dbReference type="Proteomes" id="UP000176037"/>
    </source>
</evidence>
<organism evidence="9 10">
    <name type="scientific">Alteromonas lipolytica</name>
    <dbReference type="NCBI Taxonomy" id="1856405"/>
    <lineage>
        <taxon>Bacteria</taxon>
        <taxon>Pseudomonadati</taxon>
        <taxon>Pseudomonadota</taxon>
        <taxon>Gammaproteobacteria</taxon>
        <taxon>Alteromonadales</taxon>
        <taxon>Alteromonadaceae</taxon>
        <taxon>Alteromonas/Salinimonas group</taxon>
        <taxon>Alteromonas</taxon>
    </lineage>
</organism>
<feature type="transmembrane region" description="Helical" evidence="8">
    <location>
        <begin position="310"/>
        <end position="329"/>
    </location>
</feature>
<dbReference type="Proteomes" id="UP000176037">
    <property type="component" value="Unassembled WGS sequence"/>
</dbReference>
<dbReference type="GO" id="GO:0015209">
    <property type="term" value="F:cytosine transmembrane transporter activity"/>
    <property type="evidence" value="ECO:0007669"/>
    <property type="project" value="InterPro"/>
</dbReference>
<keyword evidence="4 8" id="KW-0812">Transmembrane</keyword>
<dbReference type="STRING" id="1856405.BFC17_11955"/>
<feature type="transmembrane region" description="Helical" evidence="8">
    <location>
        <begin position="21"/>
        <end position="40"/>
    </location>
</feature>
<dbReference type="OrthoDB" id="5444231at2"/>
<evidence type="ECO:0000256" key="7">
    <source>
        <dbReference type="PIRNR" id="PIRNR002744"/>
    </source>
</evidence>
<protein>
    <recommendedName>
        <fullName evidence="11">Cytosine permease</fullName>
    </recommendedName>
</protein>
<dbReference type="PANTHER" id="PTHR30569">
    <property type="entry name" value="CYTOSINE TRANSPORTER CODB"/>
    <property type="match status" value="1"/>
</dbReference>
<feature type="transmembrane region" description="Helical" evidence="8">
    <location>
        <begin position="200"/>
        <end position="219"/>
    </location>
</feature>
<keyword evidence="5 8" id="KW-1133">Transmembrane helix</keyword>
<feature type="transmembrane region" description="Helical" evidence="8">
    <location>
        <begin position="277"/>
        <end position="298"/>
    </location>
</feature>
<keyword evidence="10" id="KW-1185">Reference proteome</keyword>